<evidence type="ECO:0000259" key="3">
    <source>
        <dbReference type="Pfam" id="PF24481"/>
    </source>
</evidence>
<proteinExistence type="predicted"/>
<dbReference type="Proteomes" id="UP000093053">
    <property type="component" value="Chromosome"/>
</dbReference>
<reference evidence="4 5" key="1">
    <citation type="submission" date="2016-07" db="EMBL/GenBank/DDBJ databases">
        <title>Complete genome sequence of the Lentzea guizhouensis DHS C013.</title>
        <authorList>
            <person name="Cao C."/>
        </authorList>
    </citation>
    <scope>NUCLEOTIDE SEQUENCE [LARGE SCALE GENOMIC DNA]</scope>
    <source>
        <strain evidence="4 5">DHS C013</strain>
    </source>
</reference>
<evidence type="ECO:0000313" key="5">
    <source>
        <dbReference type="Proteomes" id="UP000093053"/>
    </source>
</evidence>
<dbReference type="PANTHER" id="PTHR39082:SF1">
    <property type="entry name" value="SCAVENGER RECEPTOR CLASS A MEMBER 3"/>
    <property type="match status" value="1"/>
</dbReference>
<organism evidence="4 5">
    <name type="scientific">Lentzea guizhouensis</name>
    <dbReference type="NCBI Taxonomy" id="1586287"/>
    <lineage>
        <taxon>Bacteria</taxon>
        <taxon>Bacillati</taxon>
        <taxon>Actinomycetota</taxon>
        <taxon>Actinomycetes</taxon>
        <taxon>Pseudonocardiales</taxon>
        <taxon>Pseudonocardiaceae</taxon>
        <taxon>Lentzea</taxon>
    </lineage>
</organism>
<dbReference type="EMBL" id="CP016793">
    <property type="protein sequence ID" value="ANZ36160.1"/>
    <property type="molecule type" value="Genomic_DNA"/>
</dbReference>
<sequence length="246" mass="27572">MKADPAVQRRLLDLAEVDAELARVTHRRRTLPEIAEIAEVEQLVRTKQDALVAVETTLGDLDRDVKRQETEIDQVRARTDRDRKLMQSGSVGAKQLTDLEHELATLQRRQGVLEDDLLELMERREAVESDASFARVELDKARQTLEDASRRRDAALADLEATETRRTADRTIMAKGFPDDLLKLYDRQRAQRGVGATVFQSRSCGACRIELDRSALSKVKEAPADEVVQCEECGAILVRIAQPAGA</sequence>
<feature type="coiled-coil region" evidence="1">
    <location>
        <begin position="58"/>
        <end position="165"/>
    </location>
</feature>
<evidence type="ECO:0000256" key="1">
    <source>
        <dbReference type="SAM" id="Coils"/>
    </source>
</evidence>
<accession>A0A1B2HEL9</accession>
<dbReference type="Pfam" id="PF24481">
    <property type="entry name" value="CT398_CC"/>
    <property type="match status" value="1"/>
</dbReference>
<dbReference type="RefSeq" id="WP_065914566.1">
    <property type="nucleotide sequence ID" value="NZ_CP016793.1"/>
</dbReference>
<dbReference type="AlphaFoldDB" id="A0A1B2HEL9"/>
<dbReference type="PANTHER" id="PTHR39082">
    <property type="entry name" value="PHOSPHOLIPASE C-BETA-2-RELATED"/>
    <property type="match status" value="1"/>
</dbReference>
<feature type="domain" description="C4-type zinc ribbon" evidence="2">
    <location>
        <begin position="203"/>
        <end position="237"/>
    </location>
</feature>
<protein>
    <submittedName>
        <fullName evidence="4">Uncharacterized protein</fullName>
    </submittedName>
</protein>
<keyword evidence="1" id="KW-0175">Coiled coil</keyword>
<dbReference type="KEGG" id="led:BBK82_08870"/>
<dbReference type="OrthoDB" id="9784388at2"/>
<dbReference type="Gene3D" id="1.10.287.1490">
    <property type="match status" value="1"/>
</dbReference>
<evidence type="ECO:0000313" key="4">
    <source>
        <dbReference type="EMBL" id="ANZ36160.1"/>
    </source>
</evidence>
<keyword evidence="5" id="KW-1185">Reference proteome</keyword>
<dbReference type="STRING" id="1586287.BBK82_08870"/>
<dbReference type="Pfam" id="PF02591">
    <property type="entry name" value="Zn_ribbon_9"/>
    <property type="match status" value="1"/>
</dbReference>
<feature type="domain" description="CT398-like coiled coil hairpin" evidence="3">
    <location>
        <begin position="14"/>
        <end position="193"/>
    </location>
</feature>
<dbReference type="InterPro" id="IPR003743">
    <property type="entry name" value="Zf-RING_7"/>
</dbReference>
<gene>
    <name evidence="4" type="ORF">BBK82_08870</name>
</gene>
<dbReference type="InterPro" id="IPR056003">
    <property type="entry name" value="CT398_CC_hairpin"/>
</dbReference>
<name>A0A1B2HEL9_9PSEU</name>
<dbReference type="InterPro" id="IPR052376">
    <property type="entry name" value="Oxidative_Scav/Glycosyltrans"/>
</dbReference>
<evidence type="ECO:0000259" key="2">
    <source>
        <dbReference type="Pfam" id="PF02591"/>
    </source>
</evidence>